<evidence type="ECO:0000256" key="1">
    <source>
        <dbReference type="ARBA" id="ARBA00022801"/>
    </source>
</evidence>
<evidence type="ECO:0000313" key="3">
    <source>
        <dbReference type="EMBL" id="SDG94484.1"/>
    </source>
</evidence>
<dbReference type="EMBL" id="LT629692">
    <property type="protein sequence ID" value="SDG94484.1"/>
    <property type="molecule type" value="Genomic_DNA"/>
</dbReference>
<accession>A0A1G7YDL3</accession>
<dbReference type="PROSITE" id="PS51257">
    <property type="entry name" value="PROKAR_LIPOPROTEIN"/>
    <property type="match status" value="1"/>
</dbReference>
<dbReference type="SUPFAM" id="SSF63817">
    <property type="entry name" value="Sortase"/>
    <property type="match status" value="1"/>
</dbReference>
<feature type="compositionally biased region" description="Low complexity" evidence="2">
    <location>
        <begin position="60"/>
        <end position="70"/>
    </location>
</feature>
<dbReference type="CDD" id="cd05829">
    <property type="entry name" value="Sortase_F"/>
    <property type="match status" value="1"/>
</dbReference>
<proteinExistence type="predicted"/>
<sequence>MARSRASRHLSRSEGMPRPASVIVALLLTLLVTGCAGEPEDFRPTPTVGVTADVRPSPTPDRTAPAASSAALPPTAVAIPSIDLSVPLIDLGITAEGGMEVPADYSKVGWFTGGGRPGGYGPTVIAGHVDSPTGPAVFIRLRDVGEGDVIEVTDAAGMLFSYVVTAVADYPKSSFPTQLVFGAVASDELRLITCGGVFDSEAASYVDNRVVFAIRVP</sequence>
<dbReference type="Gene3D" id="2.40.260.10">
    <property type="entry name" value="Sortase"/>
    <property type="match status" value="1"/>
</dbReference>
<dbReference type="STRING" id="370764.SAMN04489810_1719"/>
<name>A0A1G7YDL3_9MICO</name>
<dbReference type="Proteomes" id="UP000199009">
    <property type="component" value="Chromosome I"/>
</dbReference>
<dbReference type="GO" id="GO:0016787">
    <property type="term" value="F:hydrolase activity"/>
    <property type="evidence" value="ECO:0007669"/>
    <property type="project" value="UniProtKB-KW"/>
</dbReference>
<dbReference type="InterPro" id="IPR005754">
    <property type="entry name" value="Sortase"/>
</dbReference>
<evidence type="ECO:0000256" key="2">
    <source>
        <dbReference type="SAM" id="MobiDB-lite"/>
    </source>
</evidence>
<feature type="region of interest" description="Disordered" evidence="2">
    <location>
        <begin position="38"/>
        <end position="70"/>
    </location>
</feature>
<dbReference type="InterPro" id="IPR042001">
    <property type="entry name" value="Sortase_F"/>
</dbReference>
<dbReference type="AlphaFoldDB" id="A0A1G7YDL3"/>
<evidence type="ECO:0000313" key="4">
    <source>
        <dbReference type="Proteomes" id="UP000199009"/>
    </source>
</evidence>
<keyword evidence="1" id="KW-0378">Hydrolase</keyword>
<dbReference type="Pfam" id="PF04203">
    <property type="entry name" value="Sortase"/>
    <property type="match status" value="1"/>
</dbReference>
<dbReference type="InterPro" id="IPR023365">
    <property type="entry name" value="Sortase_dom-sf"/>
</dbReference>
<organism evidence="3 4">
    <name type="scientific">Microbacterium pygmaeum</name>
    <dbReference type="NCBI Taxonomy" id="370764"/>
    <lineage>
        <taxon>Bacteria</taxon>
        <taxon>Bacillati</taxon>
        <taxon>Actinomycetota</taxon>
        <taxon>Actinomycetes</taxon>
        <taxon>Micrococcales</taxon>
        <taxon>Microbacteriaceae</taxon>
        <taxon>Microbacterium</taxon>
    </lineage>
</organism>
<keyword evidence="4" id="KW-1185">Reference proteome</keyword>
<protein>
    <submittedName>
        <fullName evidence="3">Sortase family protein</fullName>
    </submittedName>
</protein>
<gene>
    <name evidence="3" type="ORF">SAMN04489810_1719</name>
</gene>
<reference evidence="3 4" key="1">
    <citation type="submission" date="2016-10" db="EMBL/GenBank/DDBJ databases">
        <authorList>
            <person name="de Groot N.N."/>
        </authorList>
    </citation>
    <scope>NUCLEOTIDE SEQUENCE [LARGE SCALE GENOMIC DNA]</scope>
    <source>
        <strain evidence="3 4">DSM 23142</strain>
    </source>
</reference>